<evidence type="ECO:0000313" key="5">
    <source>
        <dbReference type="EMBL" id="PLR84029.1"/>
    </source>
</evidence>
<dbReference type="InterPro" id="IPR001173">
    <property type="entry name" value="Glyco_trans_2-like"/>
</dbReference>
<evidence type="ECO:0000313" key="6">
    <source>
        <dbReference type="EMBL" id="PLR96326.1"/>
    </source>
</evidence>
<gene>
    <name evidence="5" type="ORF">CU635_06905</name>
    <name evidence="6" type="ORF">CVD25_13100</name>
</gene>
<dbReference type="RefSeq" id="WP_101576437.1">
    <property type="nucleotide sequence ID" value="NZ_PGVA01000014.1"/>
</dbReference>
<reference evidence="6 8" key="2">
    <citation type="submission" date="2017-12" db="EMBL/GenBank/DDBJ databases">
        <title>Comparative Functional Genomics of Dry Heat Resistant strains isolated from the Viking Spacecraft.</title>
        <authorList>
            <person name="Seuylemezian A."/>
            <person name="Cooper K."/>
            <person name="Vaishampayan P."/>
        </authorList>
    </citation>
    <scope>NUCLEOTIDE SEQUENCE [LARGE SCALE GENOMIC DNA]</scope>
    <source>
        <strain evidence="6 8">ATCC 29669</strain>
    </source>
</reference>
<comment type="similarity">
    <text evidence="1">Belongs to the glycosyltransferase 2 family.</text>
</comment>
<organism evidence="5 7">
    <name type="scientific">Bacillus canaveralius</name>
    <dbReference type="NCBI Taxonomy" id="1403243"/>
    <lineage>
        <taxon>Bacteria</taxon>
        <taxon>Bacillati</taxon>
        <taxon>Bacillota</taxon>
        <taxon>Bacilli</taxon>
        <taxon>Bacillales</taxon>
        <taxon>Bacillaceae</taxon>
        <taxon>Bacillus</taxon>
    </lineage>
</organism>
<dbReference type="EMBL" id="PGVA01000014">
    <property type="protein sequence ID" value="PLR84029.1"/>
    <property type="molecule type" value="Genomic_DNA"/>
</dbReference>
<evidence type="ECO:0000256" key="3">
    <source>
        <dbReference type="ARBA" id="ARBA00022679"/>
    </source>
</evidence>
<evidence type="ECO:0000313" key="7">
    <source>
        <dbReference type="Proteomes" id="UP000234951"/>
    </source>
</evidence>
<comment type="caution">
    <text evidence="5">The sequence shown here is derived from an EMBL/GenBank/DDBJ whole genome shotgun (WGS) entry which is preliminary data.</text>
</comment>
<evidence type="ECO:0000259" key="4">
    <source>
        <dbReference type="Pfam" id="PF00535"/>
    </source>
</evidence>
<keyword evidence="8" id="KW-1185">Reference proteome</keyword>
<dbReference type="Proteomes" id="UP000235114">
    <property type="component" value="Unassembled WGS sequence"/>
</dbReference>
<dbReference type="OrthoDB" id="396512at2"/>
<evidence type="ECO:0000256" key="1">
    <source>
        <dbReference type="ARBA" id="ARBA00006739"/>
    </source>
</evidence>
<dbReference type="GO" id="GO:0016757">
    <property type="term" value="F:glycosyltransferase activity"/>
    <property type="evidence" value="ECO:0007669"/>
    <property type="project" value="UniProtKB-KW"/>
</dbReference>
<protein>
    <submittedName>
        <fullName evidence="5">Glycosyl transferase</fullName>
    </submittedName>
</protein>
<proteinExistence type="inferred from homology"/>
<dbReference type="PANTHER" id="PTHR22916:SF51">
    <property type="entry name" value="GLYCOSYLTRANSFERASE EPSH-RELATED"/>
    <property type="match status" value="1"/>
</dbReference>
<dbReference type="Proteomes" id="UP000234951">
    <property type="component" value="Unassembled WGS sequence"/>
</dbReference>
<dbReference type="Gene3D" id="3.90.550.10">
    <property type="entry name" value="Spore Coat Polysaccharide Biosynthesis Protein SpsA, Chain A"/>
    <property type="match status" value="1"/>
</dbReference>
<sequence length="322" mass="37212">MNPKISIIVPVYNVESYLHKCVDSILAQTHTDFELILVDDGSPDNCGKICDEYAKKDSRVKVIHKKNGGLSDARNAGLDIATGDYIGFVDSDDWIEPDMYELLYNMCIKNNCEIASCTSTIYYKNKTVTNGTHPLTIHNRNEAMRAMLQGELYDEVVWTKLIKRSLLKEIRFTVGIIYEDTAFTYKVIHESQQVCCIGAPKYNYLKREDSQMDKAIKNIRIDGVLVYDEMYKFINEYYRELSNLVALKLANISMTVLNLISFNQNFPKYKKEYYKVTSILNSYFHKTITQNVYPRNVKILLAATKIYPLSYKILVNLVSNRR</sequence>
<dbReference type="PANTHER" id="PTHR22916">
    <property type="entry name" value="GLYCOSYLTRANSFERASE"/>
    <property type="match status" value="1"/>
</dbReference>
<dbReference type="EMBL" id="PGVD01000033">
    <property type="protein sequence ID" value="PLR96326.1"/>
    <property type="molecule type" value="Genomic_DNA"/>
</dbReference>
<keyword evidence="2" id="KW-0328">Glycosyltransferase</keyword>
<dbReference type="CDD" id="cd00761">
    <property type="entry name" value="Glyco_tranf_GTA_type"/>
    <property type="match status" value="1"/>
</dbReference>
<dbReference type="InterPro" id="IPR029044">
    <property type="entry name" value="Nucleotide-diphossugar_trans"/>
</dbReference>
<reference evidence="5 7" key="1">
    <citation type="submission" date="2017-11" db="EMBL/GenBank/DDBJ databases">
        <title>Comparitive Functional Genomics of Dry Heat Resistant strains isolated from the Viking Spacecraft.</title>
        <authorList>
            <person name="Seuylemezian A."/>
            <person name="Cooper K."/>
            <person name="Vaishampayan P."/>
        </authorList>
    </citation>
    <scope>NUCLEOTIDE SEQUENCE [LARGE SCALE GENOMIC DNA]</scope>
    <source>
        <strain evidence="5 7">M4.6</strain>
    </source>
</reference>
<feature type="domain" description="Glycosyltransferase 2-like" evidence="4">
    <location>
        <begin position="6"/>
        <end position="170"/>
    </location>
</feature>
<keyword evidence="3 5" id="KW-0808">Transferase</keyword>
<dbReference type="Pfam" id="PF00535">
    <property type="entry name" value="Glycos_transf_2"/>
    <property type="match status" value="1"/>
</dbReference>
<dbReference type="AlphaFoldDB" id="A0A2N5GNK6"/>
<name>A0A2N5GNK6_9BACI</name>
<evidence type="ECO:0000256" key="2">
    <source>
        <dbReference type="ARBA" id="ARBA00022676"/>
    </source>
</evidence>
<evidence type="ECO:0000313" key="8">
    <source>
        <dbReference type="Proteomes" id="UP000235114"/>
    </source>
</evidence>
<accession>A0A2N5GNK6</accession>
<dbReference type="SUPFAM" id="SSF53448">
    <property type="entry name" value="Nucleotide-diphospho-sugar transferases"/>
    <property type="match status" value="1"/>
</dbReference>